<gene>
    <name evidence="2" type="ordered locus">Tery_4565</name>
</gene>
<dbReference type="InterPro" id="IPR047655">
    <property type="entry name" value="Transpos_IS630-like"/>
</dbReference>
<reference evidence="2" key="1">
    <citation type="submission" date="2006-06" db="EMBL/GenBank/DDBJ databases">
        <title>Complete sequence of Trichodesmium erythraeum IMS101.</title>
        <authorList>
            <consortium name="US DOE Joint Genome Institute"/>
            <person name="Copeland A."/>
            <person name="Lucas S."/>
            <person name="Lapidus A."/>
            <person name="Barry K."/>
            <person name="Detter J.C."/>
            <person name="Glavina del Rio T."/>
            <person name="Hammon N."/>
            <person name="Israni S."/>
            <person name="Dalin E."/>
            <person name="Tice H."/>
            <person name="Pitluck S."/>
            <person name="Kiss H."/>
            <person name="Munk A.C."/>
            <person name="Brettin T."/>
            <person name="Bruce D."/>
            <person name="Han C."/>
            <person name="Tapia R."/>
            <person name="Gilna P."/>
            <person name="Schmutz J."/>
            <person name="Larimer F."/>
            <person name="Land M."/>
            <person name="Hauser L."/>
            <person name="Kyrpides N."/>
            <person name="Kim E."/>
            <person name="Richardson P."/>
        </authorList>
    </citation>
    <scope>NUCLEOTIDE SEQUENCE [LARGE SCALE GENOMIC DNA]</scope>
    <source>
        <strain evidence="2">IMS101</strain>
    </source>
</reference>
<dbReference type="HOGENOM" id="CLU_056788_6_0_3"/>
<organism evidence="2">
    <name type="scientific">Trichodesmium erythraeum (strain IMS101)</name>
    <dbReference type="NCBI Taxonomy" id="203124"/>
    <lineage>
        <taxon>Bacteria</taxon>
        <taxon>Bacillati</taxon>
        <taxon>Cyanobacteriota</taxon>
        <taxon>Cyanophyceae</taxon>
        <taxon>Oscillatoriophycideae</taxon>
        <taxon>Oscillatoriales</taxon>
        <taxon>Microcoleaceae</taxon>
        <taxon>Trichodesmium</taxon>
    </lineage>
</organism>
<dbReference type="GO" id="GO:0003676">
    <property type="term" value="F:nucleic acid binding"/>
    <property type="evidence" value="ECO:0007669"/>
    <property type="project" value="InterPro"/>
</dbReference>
<dbReference type="Pfam" id="PF13358">
    <property type="entry name" value="DDE_3"/>
    <property type="match status" value="1"/>
</dbReference>
<feature type="domain" description="Tc1-like transposase DDE" evidence="1">
    <location>
        <begin position="61"/>
        <end position="189"/>
    </location>
</feature>
<evidence type="ECO:0000313" key="2">
    <source>
        <dbReference type="EMBL" id="ABG53541.1"/>
    </source>
</evidence>
<evidence type="ECO:0000259" key="1">
    <source>
        <dbReference type="Pfam" id="PF13358"/>
    </source>
</evidence>
<dbReference type="NCBIfam" id="NF033545">
    <property type="entry name" value="transpos_IS630"/>
    <property type="match status" value="1"/>
</dbReference>
<dbReference type="STRING" id="203124.Tery_4565"/>
<accession>Q10W33</accession>
<dbReference type="eggNOG" id="COG3335">
    <property type="taxonomic scope" value="Bacteria"/>
</dbReference>
<dbReference type="Gene3D" id="3.30.420.10">
    <property type="entry name" value="Ribonuclease H-like superfamily/Ribonuclease H"/>
    <property type="match status" value="1"/>
</dbReference>
<dbReference type="InterPro" id="IPR038717">
    <property type="entry name" value="Tc1-like_DDE_dom"/>
</dbReference>
<name>Q10W33_TRIEI</name>
<dbReference type="InterPro" id="IPR036397">
    <property type="entry name" value="RNaseH_sf"/>
</dbReference>
<dbReference type="AlphaFoldDB" id="Q10W33"/>
<protein>
    <recommendedName>
        <fullName evidence="1">Tc1-like transposase DDE domain-containing protein</fullName>
    </recommendedName>
</protein>
<proteinExistence type="predicted"/>
<dbReference type="EMBL" id="CP000393">
    <property type="protein sequence ID" value="ABG53541.1"/>
    <property type="molecule type" value="Genomic_DNA"/>
</dbReference>
<sequence length="204" mass="23737">MAVKSLAREGGNIYNTLDFRLKVPRPSHRDSCLSETFVVKKKLSQQLAKLQSKYPQADIEVWCSDEQRLGLQPKGRRVWTKLGEQPVADVKTQYQWLWLYGFLHPESGETYFWILPQVNTELFNRVLTDLAREFDLNQNKRILLVLEQAGWHTTNKLVLPEGIDLFFLPSHSPELQPAERLRPLTNEAIKLRFAPRSLTTHQKT</sequence>
<dbReference type="KEGG" id="ter:Tery_4565"/>